<evidence type="ECO:0000313" key="1">
    <source>
        <dbReference type="EMBL" id="QRD81339.1"/>
    </source>
</evidence>
<dbReference type="OMA" id="AINIFHW"/>
<sequence length="119" mass="13517">MNTVAINIFHWPAKHADIHKINQGNSIESERIDLQFITISRDNTRFSWAMNGGCLVFNKFAIMPFQNSGDDARMDVALFSTFVLLLKPFQSRTLCRVEQAALAVADPEEWNPGTAENRF</sequence>
<name>A0A7U2MCU9_ASPFN</name>
<evidence type="ECO:0000313" key="2">
    <source>
        <dbReference type="Proteomes" id="UP000596276"/>
    </source>
</evidence>
<gene>
    <name evidence="1" type="ORF">F9C07_9554</name>
</gene>
<protein>
    <submittedName>
        <fullName evidence="1">Uncharacterized protein</fullName>
    </submittedName>
</protein>
<accession>A0A7U2MCU9</accession>
<dbReference type="AlphaFoldDB" id="A0A7U2MCU9"/>
<proteinExistence type="predicted"/>
<dbReference type="Proteomes" id="UP000596276">
    <property type="component" value="Chromosome 2"/>
</dbReference>
<dbReference type="EMBL" id="CP044622">
    <property type="protein sequence ID" value="QRD81339.1"/>
    <property type="molecule type" value="Genomic_DNA"/>
</dbReference>
<reference evidence="2" key="1">
    <citation type="journal article" date="2021" name="G3 (Bethesda)">
        <title>Chromosome assembled and annotated genome sequence of Aspergillus flavus NRRL 3357.</title>
        <authorList>
            <person name="Skerker J.M."/>
            <person name="Pianalto K.M."/>
            <person name="Mondo S.J."/>
            <person name="Yang K."/>
            <person name="Arkin A.P."/>
            <person name="Keller N.P."/>
            <person name="Grigoriev I.V."/>
            <person name="Louise Glass N.L."/>
        </authorList>
    </citation>
    <scope>NUCLEOTIDE SEQUENCE [LARGE SCALE GENOMIC DNA]</scope>
    <source>
        <strain evidence="2">ATCC 200026 / FGSC A1120 / IAM 13836 / NRRL 3357 / JCM 12722 / SRRC 167</strain>
    </source>
</reference>
<keyword evidence="2" id="KW-1185">Reference proteome</keyword>
<dbReference type="VEuPathDB" id="FungiDB:F9C07_9554"/>
<organism evidence="1 2">
    <name type="scientific">Aspergillus flavus (strain ATCC 200026 / FGSC A1120 / IAM 13836 / NRRL 3357 / JCM 12722 / SRRC 167)</name>
    <dbReference type="NCBI Taxonomy" id="332952"/>
    <lineage>
        <taxon>Eukaryota</taxon>
        <taxon>Fungi</taxon>
        <taxon>Dikarya</taxon>
        <taxon>Ascomycota</taxon>
        <taxon>Pezizomycotina</taxon>
        <taxon>Eurotiomycetes</taxon>
        <taxon>Eurotiomycetidae</taxon>
        <taxon>Eurotiales</taxon>
        <taxon>Aspergillaceae</taxon>
        <taxon>Aspergillus</taxon>
        <taxon>Aspergillus subgen. Circumdati</taxon>
    </lineage>
</organism>